<evidence type="ECO:0000313" key="5">
    <source>
        <dbReference type="Proteomes" id="UP000000909"/>
    </source>
</evidence>
<evidence type="ECO:0000259" key="3">
    <source>
        <dbReference type="SMART" id="SM00560"/>
    </source>
</evidence>
<dbReference type="InterPro" id="IPR006558">
    <property type="entry name" value="LamG-like"/>
</dbReference>
<protein>
    <submittedName>
        <fullName evidence="4">Structural protein</fullName>
    </submittedName>
</protein>
<evidence type="ECO:0000256" key="2">
    <source>
        <dbReference type="ARBA" id="ARBA00023157"/>
    </source>
</evidence>
<accession>Q0QZC7</accession>
<name>Q0QZC7_BPSYS</name>
<dbReference type="Gene3D" id="2.40.30.20">
    <property type="match status" value="1"/>
</dbReference>
<feature type="domain" description="LamG-like jellyroll fold" evidence="3">
    <location>
        <begin position="4195"/>
        <end position="4323"/>
    </location>
</feature>
<dbReference type="PANTHER" id="PTHR42535:SF2">
    <property type="entry name" value="CHROMOSOME UNDETERMINED SCAFFOLD_146, WHOLE GENOME SHOTGUN SEQUENCE"/>
    <property type="match status" value="1"/>
</dbReference>
<dbReference type="Pfam" id="PF13385">
    <property type="entry name" value="Laminin_G_3"/>
    <property type="match status" value="1"/>
</dbReference>
<evidence type="ECO:0000313" key="4">
    <source>
        <dbReference type="EMBL" id="ABA47070.1"/>
    </source>
</evidence>
<keyword evidence="5" id="KW-1185">Reference proteome</keyword>
<dbReference type="PANTHER" id="PTHR42535">
    <property type="entry name" value="OOKINETE PROTEIN, PUTATIVE-RELATED"/>
    <property type="match status" value="1"/>
</dbReference>
<dbReference type="Gene3D" id="2.60.120.200">
    <property type="match status" value="2"/>
</dbReference>
<dbReference type="InterPro" id="IPR025924">
    <property type="entry name" value="YHYH_dom"/>
</dbReference>
<dbReference type="InterPro" id="IPR018247">
    <property type="entry name" value="EF_Hand_1_Ca_BS"/>
</dbReference>
<dbReference type="PROSITE" id="PS00018">
    <property type="entry name" value="EF_HAND_1"/>
    <property type="match status" value="1"/>
</dbReference>
<dbReference type="InterPro" id="IPR013320">
    <property type="entry name" value="ConA-like_dom_sf"/>
</dbReference>
<dbReference type="Pfam" id="PF14240">
    <property type="entry name" value="YHYH"/>
    <property type="match status" value="1"/>
</dbReference>
<evidence type="ECO:0000256" key="1">
    <source>
        <dbReference type="ARBA" id="ARBA00022729"/>
    </source>
</evidence>
<dbReference type="SMART" id="SM00560">
    <property type="entry name" value="LamGL"/>
    <property type="match status" value="1"/>
</dbReference>
<organism evidence="4 5">
    <name type="scientific">Synechococcus phage syn9</name>
    <dbReference type="NCBI Taxonomy" id="382359"/>
    <lineage>
        <taxon>Viruses</taxon>
        <taxon>Duplodnaviria</taxon>
        <taxon>Heunggongvirae</taxon>
        <taxon>Uroviricota</taxon>
        <taxon>Caudoviricetes</taxon>
        <taxon>Pantevenvirales</taxon>
        <taxon>Kyanoviridae</taxon>
        <taxon>Ormenosvirus</taxon>
        <taxon>Ormenosvirus syn9</taxon>
    </lineage>
</organism>
<dbReference type="Proteomes" id="UP000000909">
    <property type="component" value="Segment"/>
</dbReference>
<dbReference type="InterPro" id="IPR023366">
    <property type="entry name" value="ATP_synth_asu-like_sf"/>
</dbReference>
<sequence>MATVNKASRRVDSQTPQFIEEYHPLFKKFVEYYYKSQEKTGYGQNIVNSFTDLLNIDKLNVDILGGSTVTVSDATSYDSEIVVENVDRFLENNGSILINDEVIFYEKAVSSPSIALGPGVSYDQVKLKWRQLSNIFNDIDGTRTTFSLISQDTPIAPPSNQHIIVKIFGDILIPGDDYVVNGTNITFITAPRARTVADSIDSCSITYLNGFVEDTIYQLDNVSGAFGEGKKTFEVTRNGEKYIPIVDEYIIAIYDNQLLTPKVDYTFDGSRITLNFVPLIGRRLALYSIESAIPSFGNNAVGFSRVNDNGELSDVVISDNGSGYRFEYPPKVTIKSPTGSDGSVRPYINGLKTLTLLSSGRGYSDTNPPVVNIEEPTLAGSITAKVEAVVKDGQLTELKLLSSGSGYTFTPRITFIQPGGALLAPPTIIAGSVSGTITILDDGFGYTTPPRIYIDEPTGENGIKAAFSCDLDEQGQITRVNILNPGQGYEVTPRIAVIDPVGAQVLETRVDGNGRVIDIELLTGGGGYEDIPSVYIVDDRTDAQGNYIGGVGATAAASIFNGQITDINITNFGSGYSPDNPPKVVIQSPPTAKASCEVGLGEITGFQIINSGSGYEKCKFVGCARAASAISGYTQSGDVIFSGDTDADSHDSESTVTCLDAVFVKRVLDKYIEEYLPDIPQLDFESIDVRSAIKNIKTFYSTKGTTFSFGYLFKLLYGENISVSYPKDQLIKPSAATWSINTILRATLVSGDPRNIQDAQIQQFADIADTNIRDASALVENYIAINTAESVIYELVLSEETIQGTFVVPYKTKLAEPLTATSDIITVDSTIGWPERNGEIVIGGVETVRYKEKSLNQFIECTRGIVGTPQIWDSATEVTSNFKVYLNRGTLNEVVMNIVGIVDAQQTTLTDTGSYYLPGDKLTVSKLGGTSSLPQLTTWLYNVKKLIEVEGITFGGVNNQSATVTCSAPHGLLVGDQVTVYGANPILYNGTFLVTSRDSQTVFQYQLPQPAAVEPQGNILISVDLNKGKSTNAAILNAIGPYTTNVQNTFFNDQYVYVASTGIPNYEIGPFPGSALLPGNQRKLNRFSSQTTTISTKTDVVPGPIGTWVNGVSVWSYKSETSRTFGAVTAVNIINSGKEYDAASPPAITISGGGGTGAAASVVVNGSLYEVEVTNGGSGFTSSPLVSIVGGGGSGASATAIITKGVVSRILVNEGGEGYTSQPLITIVGGGGTGAEATASVRGSIKEVNITNGGSSYTSKPSVSLSSGRGAVAQAIVNDGRIISIAIISAGVGYTTAPTVSIQGDGFSAIAKAIIDTDGENAGRVTGVEILNRGIGYNQGTTVINLTSVGQDALFDAEVFQWNYNLQETTEFDTAKGTVFEGYNIQYGGEYAHLSNPQRLRYILGDNLYQDNLGRILEQESQLEHSPILGWAFDGNPIYGPYGYQDPTDQGSNIQVMRSSYSLKTELVFNDITNPYPVRTEGPLLNEEPAGRFIEDYQYVFGSGDLDQYNGRFCKTPEYPQGRYCYFVTIDNSENGNPVFPFIMGPNYNSVVDTWNLKDSSVQQNIPTGVVRYRDPYENVDIDVERTPNASTNALTLEDGDILLFEVEDENRDGVITADEIADPDQVFEEAPLQLFDYFPSVKLDSKVDIEVETISKFENASVTGFTVENAGQNYQVNDRLIFDNEDTGGTGVSARISRIKGESVLSYTYETIQGTNFGILQTQQPHNLIAGDTIFVDYNPLMDNTNKSFIVRQYRGIEEVVVNQTGSGYNTDIPPTIVIDGDGESGKIEAIVDQVGAIKSFNITNSGSGYVNNPRVILSHPQVFKKADYYASLIENNEYVKINDVYVNDTKEVYVCGATLDAAGNTVAFISKLSATGVKEWEKTLETTVLGSNNYTEFQKLYVDGSDIWVTGINKPNIPVLDNYNPDIILCKYEEANNGLSATLDFQKGYAGISGSTRSDNVTDIQKITDTRFLIGGFTNTNSGAPWDAFLAIVDTSGFFVAKRKLASDNSSEKITSIRIVNGSIYFTMETASSDSSNDINVSFGKATAGVSAITIDWIKEISSTTYSFLNSSLAVDEFDEFYVTATLRLKSDDVTRDGFWVGKFDDDGDILWNQRYQTGRDITVVGKTEIDIFGDLNVVYGQEDTSNSNLTFNSVKIKYDGTVLKNTQNEFAASSNTTNNIEGFVPLTLGTDNSGDVHIFGQTKWNRQECIDTFSAASATDLTTHHSVSMVGTSDSAIIENGVGKIYGYQPAGTNTVWENSYYRIPGTTLGAKLDGNWTLQFFVYKDGAQTLSQSQQTLIGIGSAQDTTGGLWLGYDTSGANGSGSLQLVISNNTTRLDAASGLSSALTNMYAQNTWQVITLTKNGTNFKAFVNGIQVLDGNVTNTSFANKDIYIGNQMGWGTNATDFSAAYQGQFYVDHLVLKNRFVTPTVPSDITALPTVGGFGLTFDWVDDAWFTTNLNRYDYIDYVGAGIKVDKDAENNKIGSIGVLTNTQVNLVRDALTPVTGVSLTVSNNGYSLGGEGFQSLDFNDANTTHAQDTESLEISQDIWGSRTATIPAPGSQKVKATAVVKDRYFFKVTDTIKVDNVQRLTINQPFEFTSNAKLKLMNGNTFVNSGYIIDIDHVNRYVYLAVNNNAWSDDLDTGLLSTEQFDEQTTYGIKGPIPADVNEMKSYLFPEIVNTTIGTFDIDMRDFDAPSDVGGTDNLHEFATFKPYEDDQYRVRIDEISGSSPYIPGSVVSLSDATVTFNADYNTINIQGLTGVSKISLTTNLRKILQVSAVSNSDIVYVITDTSHYLSEGEIVFIDGNPTRELNTVSYDEYDGAFPVESVISVKEFTYKLDSIALTDPATNPSDVSVYVKSPTLKMYYGHQYIFDLSHSSLVGGNLSFSKDSLYKLEYSFNSIERIGTPGVTGEGQPTPSVKFKVDENIVTNISYYFDPSRPGADSPVIPGSYLDVVGSPYEGTFVISGVSGATITRGSDTFTFPLLNEPEGNADVANASYSTSSEKAVGSISDIRIVNRGGFYTRLPIVTGIQSNRKIERVQINEPGTEYAPGQYNNVPISGDGEGGLVNLTVENTTDDEGNNIPGQITAAVISSPGKGYTTATIDIASIDGILGPSLNGSGADLEVVIPPFGTGASIFTQGQEVGKIKKLKNNNFGYDYPHDYTLRPEITFPINAQLTSTSILDSITVTDPGSGYSQAPTVVITGGGGFGATAESTIKNGRLDQIIVKDPGSGYSSTPAVELKSSFNYVINLDLGLLQFAFPHGIQNGAEVTLNVVDTGDGAEFPLSSGALGRLNGNTTYYAIAGTAQSLDDDQLKLAITETNAELGDSIGFVNAGTGRQQVLTSSFGGAATANVITSTFLEGELVYQGSTFETATATGYVSTNSGWQVGPRILKIVDYDGDFIEGERITGIISKSSGIISDLKIAKGVLEIGSITKTTGQFIDDVGKPSEIIQKIQDSYFYQDFSYAIQTSVSISEWKDILVRNVHPTGFKVFGELNISDYSYIPNKETAFELTKSVELAQEAIVPNVQSFSLVEPIYQEFNNTEVLFRQKRLTSSENILTSVVQRLDDISTLFDGVRISFPLTVDGDNVVASANQMMIILNGVVQTPEVAFKVENDSIVFSEPPKPPASVKYAQVTIQPVNQILYTFTNISGIFPVIGNTMVGTASSARATVTKVEGDTIQAFVTEGTFVLGELVTVGATGFSANIATETAVVNSGLFAFNETITNLSGDTAIVEEINLESGQETPLGTLRYGIGSSTASFEVLTSDASQFVINQNLQVASEIMTITGVAAGPEEGISIITALRGQLGTSAISHLQNAPLYSTEITITDQLILSKTAGTYQSTPGLFNIQLNDVIIAAQSGVVARVTSTSPYQDPVTEQFISQVNISEGASFFGLLFNRITSINYQNAVLDDISTSQISIVDYDDNTTAFNSNFPANELVNNIVIDVVNTNGTLEKDEFIRNNRIDIGNAVGDFIPDEEAIVRKLTHREDNIQGNGFFSGGQVIRNENSKALVIGYNVARKTIYLGRMGRSKSTGEDYHTITFVQDAELNTYNKKWGASALALSKGTSPHTFVSAVADSITANDSSTYTAATGTTYNPISGELVLEIGSHSLTTSNTITFANDAITFTCGSDDHNTELSHPRAGIEQSGQTLAITAVTATTITVDGGAVPVDEYVTIPTSTEFGFGTGNFTIECWVKCNSMTGTKAILDFRSAATEVAPYLYIDGGNVRYYNNGSNVIAGTTALTSGTWYHIALSKDGSNTRLFVNGTQDGSTYSDGSNYGTTKPVRIGGDYNGNNAFPGYIDEVRISTNSRYTADFTAPSGIHQGDANTVLLIHFDGEHQQRYTEDWSGVGVFAAGDDFGNDAIRETQRKAGAPSGYNGKTHRYADAANLLLSNQEFLAKEVVAQLVAQYPSLTIPGGNVNCEDDISDVITELVSDLRNGSNSAMWDAAALYVDRTANPVTISHVETEIDETIWAYNKLAELAKLVINNQAVTVVGTHGLTQTLDNTLTDSGDDGNPAYTTGDCTDVKNTIDSLVNIVVDTLTQANLPTPLDHLGTITRVIPAYSYKGAYVDSFYEVEVPLTDVFNNTEVIYSNQIDGEDRNRFYDAANLIRLNRSAIVDKAAYDLIDRYPDLALSMPRNQDGSGSGTLRCKTDLGLILDAIANDIQYGGNFNTVEGIKFYLGQNDEIIHIRLQLLFSLYAHTRLGYYMKQAITGDLTSDNTDSVIVGDWGITNDPGNCANVQSAIDTLIDLANDMLAPTGDRFRDAGDLLHFNREFIADESTLILDADFTYNLGPTQYQAFTYPNGATVGRSDCKDDIKDILTSVISDLLTGGNSNTIRAINFYLTAGGGITQVEDEILPTIYAFQKVKMLGKKAINNLLLGRGGGPTGDQYRAVYTFEEPYRDLTITDSNGDSTYSDADCADVIAAFENLMDLLIDTLTPGGIGARGAGRMLLFNENYYRDEIQNRVSGQWGSSAWTYNTFLGDMLDNTIHDMVTTDASSYITARTIILSGVTNDYTVGNTVSSSGGGTATILEWYPKLDKLVVGSVTGTAFSDGDTLTEGTATGTITSSGISATYNYYQNISNVETLKYARTIQSTVQGSVVFTNLFTNPEQYSSNWTFTQGTFSDDVVTAPDGEFNADLAAPNTNVGQHFIYRDYNLTSFTTFDGEGTRFDTDTETFDTGSRFESQTFTFSAVLKAKPGADPYDKVRFAMILDPGATSKDVVFDLNLGDGTFGSVFADAGATVEGYGSIPLGDGWYRAYLTITFSFGIGVIRNQIFIKNNSGLISFAGNGTDGIYVWGAKLAKGAIDPYVSVSGTTFYADNDYNIKNYILDSLEEFYEQAMNESLVNPSPLASFIPYTNSVLSSTYTTNSWISVIKRNFNILREQLLSDSYISTIDNYSGVTVPASTYGTRSIPIPLGGSVGSADNIYGLQSDAYAEIEVVRTNQAKIVEIYQRFRINGDIVGDPEDFAIGEVLTSGGASCTVYAKYEDENNKYFDVVVTTGTFAVLGILTGESAQTAEIGNIENRIQVVERIGTFDQSIEFKGYTSGATADVEELHLAEGAVLSNTGGKLTLDTESLVGEFERTSVVYPESSSEYLEVAKFAGFDVKVGDRVASSGHVRLGINIINNQNTFVVGNYLYRVISGVLRDDSNFGIITEVDLDNNYIYVSIVSGNINNSDFVADYGTGDVPLGFATVSTKIVVPGAAAGLIQDIQTVGINKRLYLTDVIGTFSNRDTIISVEDYRAAVVSRKELRARVRRFFRGFDSVQTNFKLTTNNGDPYFPDPAGHMLIFVNGILQPPGATNAYTAFSDEISFTEAPEIGSSFTGFYVGKLRQLDDISFDFDSLRQSFNLKRSGTFYSLTLTDGVQSTTIRPENNIIISLNGVIQEPGVGFEIVGSRLIFSEIPRVGSTFVAFSYIGSDQDVEAADVVPPIEPGDFIDIQGETDDREVAVIESSNSLITFDYLGSVFGRGADATAVLTSGRIENVSVTAGGSGYASRPNVRVDSISGFDAQIRALVGVSNVVIGNGGSGYSNPGIDVETSVPDDWVAPNLADYGEEAIDPEIL</sequence>
<dbReference type="KEGG" id="vg:4239000"/>
<dbReference type="GeneID" id="4239000"/>
<dbReference type="SUPFAM" id="SSF49899">
    <property type="entry name" value="Concanavalin A-like lectins/glucanases"/>
    <property type="match status" value="2"/>
</dbReference>
<proteinExistence type="predicted"/>
<dbReference type="RefSeq" id="YP_717768.1">
    <property type="nucleotide sequence ID" value="NC_008296.2"/>
</dbReference>
<organismHost>
    <name type="scientific">Synechococcus</name>
    <dbReference type="NCBI Taxonomy" id="1129"/>
</organismHost>
<dbReference type="EMBL" id="DQ149023">
    <property type="protein sequence ID" value="ABA47070.1"/>
    <property type="molecule type" value="Genomic_DNA"/>
</dbReference>
<keyword evidence="1" id="KW-0732">Signal</keyword>
<reference evidence="4 5" key="1">
    <citation type="journal article" date="2007" name="Environ. Microbiol.">
        <title>Genomic and structural analysis of Syn9, a cyanophage infecting marine Prochlorococcus and Synechococcus.</title>
        <authorList>
            <person name="Weigele P.R."/>
            <person name="Pope W.H."/>
            <person name="Pedulla M.L."/>
            <person name="Houtz J.M."/>
            <person name="Smith A.L."/>
            <person name="Conway J.F."/>
            <person name="King J."/>
            <person name="Hatfull G.F."/>
            <person name="Lawrence J.G."/>
            <person name="Hendrix R.W."/>
        </authorList>
    </citation>
    <scope>NUCLEOTIDE SEQUENCE</scope>
</reference>
<keyword evidence="2" id="KW-1015">Disulfide bond</keyword>